<organism evidence="1 2">
    <name type="scientific">Lithospermum erythrorhizon</name>
    <name type="common">Purple gromwell</name>
    <name type="synonym">Lithospermum officinale var. erythrorhizon</name>
    <dbReference type="NCBI Taxonomy" id="34254"/>
    <lineage>
        <taxon>Eukaryota</taxon>
        <taxon>Viridiplantae</taxon>
        <taxon>Streptophyta</taxon>
        <taxon>Embryophyta</taxon>
        <taxon>Tracheophyta</taxon>
        <taxon>Spermatophyta</taxon>
        <taxon>Magnoliopsida</taxon>
        <taxon>eudicotyledons</taxon>
        <taxon>Gunneridae</taxon>
        <taxon>Pentapetalae</taxon>
        <taxon>asterids</taxon>
        <taxon>lamiids</taxon>
        <taxon>Boraginales</taxon>
        <taxon>Boraginaceae</taxon>
        <taxon>Boraginoideae</taxon>
        <taxon>Lithospermeae</taxon>
        <taxon>Lithospermum</taxon>
    </lineage>
</organism>
<dbReference type="AlphaFoldDB" id="A0AAV3QKB9"/>
<evidence type="ECO:0000313" key="2">
    <source>
        <dbReference type="Proteomes" id="UP001454036"/>
    </source>
</evidence>
<dbReference type="Proteomes" id="UP001454036">
    <property type="component" value="Unassembled WGS sequence"/>
</dbReference>
<accession>A0AAV3QKB9</accession>
<protein>
    <submittedName>
        <fullName evidence="1">Uncharacterized protein</fullName>
    </submittedName>
</protein>
<gene>
    <name evidence="1" type="ORF">LIER_43657</name>
</gene>
<reference evidence="1 2" key="1">
    <citation type="submission" date="2024-01" db="EMBL/GenBank/DDBJ databases">
        <title>The complete chloroplast genome sequence of Lithospermum erythrorhizon: insights into the phylogenetic relationship among Boraginaceae species and the maternal lineages of purple gromwells.</title>
        <authorList>
            <person name="Okada T."/>
            <person name="Watanabe K."/>
        </authorList>
    </citation>
    <scope>NUCLEOTIDE SEQUENCE [LARGE SCALE GENOMIC DNA]</scope>
</reference>
<sequence>MSWPQDMPKFEDVCDLLNNGHSFPPGDVRNETKCVTTNFLDGDDKFSLKVLNDYLFCSGSNDSHVPYSQTVLLYRLRMGLPINVLGLISNILFNSIEYHKNHTYSLGMLISYIVHLISKWQRGLPIDAEEGQAVRGEEVRTEAPVHASSSRDGARDDFALWIELYRLASVQEE</sequence>
<proteinExistence type="predicted"/>
<comment type="caution">
    <text evidence="1">The sequence shown here is derived from an EMBL/GenBank/DDBJ whole genome shotgun (WGS) entry which is preliminary data.</text>
</comment>
<keyword evidence="2" id="KW-1185">Reference proteome</keyword>
<dbReference type="EMBL" id="BAABME010037197">
    <property type="protein sequence ID" value="GAA0163601.1"/>
    <property type="molecule type" value="Genomic_DNA"/>
</dbReference>
<name>A0AAV3QKB9_LITER</name>
<evidence type="ECO:0000313" key="1">
    <source>
        <dbReference type="EMBL" id="GAA0163601.1"/>
    </source>
</evidence>